<dbReference type="InterPro" id="IPR050120">
    <property type="entry name" value="Adenine_PRTase"/>
</dbReference>
<keyword evidence="8" id="KW-0328">Glycosyltransferase</keyword>
<dbReference type="Gene3D" id="3.40.50.2020">
    <property type="match status" value="1"/>
</dbReference>
<dbReference type="Gramene" id="Ma04_t39070.1">
    <property type="protein sequence ID" value="Ma04_p39070.1"/>
    <property type="gene ID" value="Ma04_g39070"/>
</dbReference>
<dbReference type="PANTHER" id="PTHR11776:SF0">
    <property type="entry name" value="ADENINE PHOSPHORIBOSYLTRANSFERASE 1, CHLOROPLASTIC"/>
    <property type="match status" value="1"/>
</dbReference>
<evidence type="ECO:0000256" key="6">
    <source>
        <dbReference type="ARBA" id="ARBA00011893"/>
    </source>
</evidence>
<gene>
    <name evidence="12" type="ORF">GSMUA_145090.1</name>
</gene>
<evidence type="ECO:0000256" key="4">
    <source>
        <dbReference type="ARBA" id="ARBA00008391"/>
    </source>
</evidence>
<evidence type="ECO:0000313" key="14">
    <source>
        <dbReference type="Proteomes" id="UP000012960"/>
    </source>
</evidence>
<comment type="similarity">
    <text evidence="4">Belongs to the purine/pyrimidine phosphoribosyltransferase family.</text>
</comment>
<accession>A0A804IYS7</accession>
<dbReference type="GO" id="GO:0003999">
    <property type="term" value="F:adenine phosphoribosyltransferase activity"/>
    <property type="evidence" value="ECO:0000318"/>
    <property type="project" value="GO_Central"/>
</dbReference>
<comment type="pathway">
    <text evidence="3">Purine metabolism; AMP biosynthesis via salvage pathway; AMP from adenine: step 1/1.</text>
</comment>
<dbReference type="SUPFAM" id="SSF53271">
    <property type="entry name" value="PRTase-like"/>
    <property type="match status" value="1"/>
</dbReference>
<dbReference type="EC" id="2.4.2.7" evidence="6"/>
<dbReference type="EnsemblPlants" id="Ma04_t39070.1">
    <property type="protein sequence ID" value="Ma04_p39070.1"/>
    <property type="gene ID" value="Ma04_g39070"/>
</dbReference>
<reference evidence="12" key="1">
    <citation type="submission" date="2021-03" db="EMBL/GenBank/DDBJ databases">
        <authorList>
            <consortium name="Genoscope - CEA"/>
            <person name="William W."/>
        </authorList>
    </citation>
    <scope>NUCLEOTIDE SEQUENCE</scope>
    <source>
        <strain evidence="12">Doubled-haploid Pahang</strain>
    </source>
</reference>
<organism evidence="13 14">
    <name type="scientific">Musa acuminata subsp. malaccensis</name>
    <name type="common">Wild banana</name>
    <name type="synonym">Musa malaccensis</name>
    <dbReference type="NCBI Taxonomy" id="214687"/>
    <lineage>
        <taxon>Eukaryota</taxon>
        <taxon>Viridiplantae</taxon>
        <taxon>Streptophyta</taxon>
        <taxon>Embryophyta</taxon>
        <taxon>Tracheophyta</taxon>
        <taxon>Spermatophyta</taxon>
        <taxon>Magnoliopsida</taxon>
        <taxon>Liliopsida</taxon>
        <taxon>Zingiberales</taxon>
        <taxon>Musaceae</taxon>
        <taxon>Musa</taxon>
    </lineage>
</organism>
<comment type="subcellular location">
    <subcellularLocation>
        <location evidence="2">Cytoplasm</location>
    </subcellularLocation>
</comment>
<dbReference type="PANTHER" id="PTHR11776">
    <property type="entry name" value="ADENINE PHOSPHORIBOSYLTRANSFERASE"/>
    <property type="match status" value="1"/>
</dbReference>
<dbReference type="AlphaFoldDB" id="A0A804IYS7"/>
<protein>
    <recommendedName>
        <fullName evidence="6">adenine phosphoribosyltransferase</fullName>
        <ecNumber evidence="6">2.4.2.7</ecNumber>
    </recommendedName>
</protein>
<dbReference type="EMBL" id="HG996469">
    <property type="protein sequence ID" value="CAG1844714.1"/>
    <property type="molecule type" value="Genomic_DNA"/>
</dbReference>
<comment type="catalytic activity">
    <reaction evidence="1">
        <text>AMP + diphosphate = 5-phospho-alpha-D-ribose 1-diphosphate + adenine</text>
        <dbReference type="Rhea" id="RHEA:16609"/>
        <dbReference type="ChEBI" id="CHEBI:16708"/>
        <dbReference type="ChEBI" id="CHEBI:33019"/>
        <dbReference type="ChEBI" id="CHEBI:58017"/>
        <dbReference type="ChEBI" id="CHEBI:456215"/>
        <dbReference type="EC" id="2.4.2.7"/>
    </reaction>
</comment>
<keyword evidence="10" id="KW-0660">Purine salvage</keyword>
<dbReference type="Proteomes" id="UP000012960">
    <property type="component" value="Unplaced"/>
</dbReference>
<dbReference type="InParanoid" id="A0A804IYS7"/>
<evidence type="ECO:0000256" key="3">
    <source>
        <dbReference type="ARBA" id="ARBA00004659"/>
    </source>
</evidence>
<evidence type="ECO:0000256" key="9">
    <source>
        <dbReference type="ARBA" id="ARBA00022679"/>
    </source>
</evidence>
<evidence type="ECO:0000256" key="7">
    <source>
        <dbReference type="ARBA" id="ARBA00022490"/>
    </source>
</evidence>
<comment type="subunit">
    <text evidence="5">Homodimer.</text>
</comment>
<dbReference type="InterPro" id="IPR000836">
    <property type="entry name" value="PRTase_dom"/>
</dbReference>
<evidence type="ECO:0000256" key="2">
    <source>
        <dbReference type="ARBA" id="ARBA00004496"/>
    </source>
</evidence>
<evidence type="ECO:0000256" key="10">
    <source>
        <dbReference type="ARBA" id="ARBA00022726"/>
    </source>
</evidence>
<name>A0A804IYS7_MUSAM</name>
<reference evidence="13" key="2">
    <citation type="submission" date="2021-05" db="UniProtKB">
        <authorList>
            <consortium name="EnsemblPlants"/>
        </authorList>
    </citation>
    <scope>IDENTIFICATION</scope>
    <source>
        <strain evidence="13">subsp. malaccensis</strain>
    </source>
</reference>
<keyword evidence="9" id="KW-0808">Transferase</keyword>
<keyword evidence="14" id="KW-1185">Reference proteome</keyword>
<dbReference type="GO" id="GO:0005829">
    <property type="term" value="C:cytosol"/>
    <property type="evidence" value="ECO:0000318"/>
    <property type="project" value="GO_Central"/>
</dbReference>
<sequence>MTPQDLRPTSRSGRVPGLGIRSIRWTDPSSDARSDCTGLPPDADRVRHTRHSRLSQARYHVSRYHDPAARSQGVQGYHRYDRGEVQRSRYYGYRRCRSKRIHIWPSHCVSYIGAKFVPMRKPKKLPGEVISEEYSLEYGTLSAAIRLVERVGAEVVDCCALCHRIARPKGLSFSLSKAFLTSLPVDKRYKHNLHVRCLISLSFGE</sequence>
<dbReference type="CDD" id="cd06223">
    <property type="entry name" value="PRTases_typeI"/>
    <property type="match status" value="1"/>
</dbReference>
<feature type="region of interest" description="Disordered" evidence="11">
    <location>
        <begin position="1"/>
        <end position="45"/>
    </location>
</feature>
<evidence type="ECO:0000256" key="1">
    <source>
        <dbReference type="ARBA" id="ARBA00000868"/>
    </source>
</evidence>
<evidence type="ECO:0000256" key="11">
    <source>
        <dbReference type="SAM" id="MobiDB-lite"/>
    </source>
</evidence>
<evidence type="ECO:0000256" key="8">
    <source>
        <dbReference type="ARBA" id="ARBA00022676"/>
    </source>
</evidence>
<evidence type="ECO:0000313" key="13">
    <source>
        <dbReference type="EnsemblPlants" id="Ma04_p39070.1"/>
    </source>
</evidence>
<keyword evidence="7" id="KW-0963">Cytoplasm</keyword>
<dbReference type="InterPro" id="IPR029057">
    <property type="entry name" value="PRTase-like"/>
</dbReference>
<evidence type="ECO:0000313" key="12">
    <source>
        <dbReference type="EMBL" id="CAG1844714.1"/>
    </source>
</evidence>
<evidence type="ECO:0000256" key="5">
    <source>
        <dbReference type="ARBA" id="ARBA00011738"/>
    </source>
</evidence>
<proteinExistence type="inferred from homology"/>
<feature type="compositionally biased region" description="Polar residues" evidence="11">
    <location>
        <begin position="1"/>
        <end position="12"/>
    </location>
</feature>
<dbReference type="GO" id="GO:0006166">
    <property type="term" value="P:purine ribonucleoside salvage"/>
    <property type="evidence" value="ECO:0007669"/>
    <property type="project" value="UniProtKB-KW"/>
</dbReference>